<dbReference type="EMBL" id="MFKF01000066">
    <property type="protein sequence ID" value="OGG55624.1"/>
    <property type="molecule type" value="Genomic_DNA"/>
</dbReference>
<comment type="caution">
    <text evidence="1">The sequence shown here is derived from an EMBL/GenBank/DDBJ whole genome shotgun (WGS) entry which is preliminary data.</text>
</comment>
<proteinExistence type="predicted"/>
<organism evidence="1 2">
    <name type="scientific">Handelsmanbacteria sp. (strain RIFCSPLOWO2_12_FULL_64_10)</name>
    <dbReference type="NCBI Taxonomy" id="1817868"/>
    <lineage>
        <taxon>Bacteria</taxon>
        <taxon>Candidatus Handelsmaniibacteriota</taxon>
    </lineage>
</organism>
<evidence type="ECO:0000313" key="2">
    <source>
        <dbReference type="Proteomes" id="UP000178606"/>
    </source>
</evidence>
<accession>A0A1F6D2G4</accession>
<sequence length="64" mass="6774">MVTVPECRPAEVGVKVTVMVVLLVTTPTVTGTVRLGGDTTNIGLLEDKERTESAAVPVLKIVRL</sequence>
<name>A0A1F6D2G4_HANXR</name>
<dbReference type="AlphaFoldDB" id="A0A1F6D2G4"/>
<evidence type="ECO:0000313" key="1">
    <source>
        <dbReference type="EMBL" id="OGG55624.1"/>
    </source>
</evidence>
<dbReference type="Proteomes" id="UP000178606">
    <property type="component" value="Unassembled WGS sequence"/>
</dbReference>
<reference evidence="1 2" key="1">
    <citation type="journal article" date="2016" name="Nat. Commun.">
        <title>Thousands of microbial genomes shed light on interconnected biogeochemical processes in an aquifer system.</title>
        <authorList>
            <person name="Anantharaman K."/>
            <person name="Brown C.T."/>
            <person name="Hug L.A."/>
            <person name="Sharon I."/>
            <person name="Castelle C.J."/>
            <person name="Probst A.J."/>
            <person name="Thomas B.C."/>
            <person name="Singh A."/>
            <person name="Wilkins M.J."/>
            <person name="Karaoz U."/>
            <person name="Brodie E.L."/>
            <person name="Williams K.H."/>
            <person name="Hubbard S.S."/>
            <person name="Banfield J.F."/>
        </authorList>
    </citation>
    <scope>NUCLEOTIDE SEQUENCE [LARGE SCALE GENOMIC DNA]</scope>
    <source>
        <strain evidence="2">RIFCSPLOWO2_12_FULL_64_10</strain>
    </source>
</reference>
<protein>
    <submittedName>
        <fullName evidence="1">Uncharacterized protein</fullName>
    </submittedName>
</protein>
<gene>
    <name evidence="1" type="ORF">A3F84_01745</name>
</gene>